<keyword evidence="7" id="KW-0560">Oxidoreductase</keyword>
<evidence type="ECO:0000256" key="3">
    <source>
        <dbReference type="ARBA" id="ARBA00012695"/>
    </source>
</evidence>
<dbReference type="AlphaFoldDB" id="A0ABD6AB56"/>
<evidence type="ECO:0000313" key="11">
    <source>
        <dbReference type="EMBL" id="MFC7317420.1"/>
    </source>
</evidence>
<evidence type="ECO:0000256" key="8">
    <source>
        <dbReference type="ARBA" id="ARBA00023062"/>
    </source>
</evidence>
<dbReference type="PANTHER" id="PTHR13914">
    <property type="entry name" value="PROLINE OXIDASE"/>
    <property type="match status" value="1"/>
</dbReference>
<keyword evidence="12" id="KW-1185">Reference proteome</keyword>
<dbReference type="EC" id="1.5.5.2" evidence="3"/>
<dbReference type="Proteomes" id="UP001596547">
    <property type="component" value="Unassembled WGS sequence"/>
</dbReference>
<keyword evidence="8" id="KW-0642">Proline metabolism</keyword>
<evidence type="ECO:0000256" key="4">
    <source>
        <dbReference type="ARBA" id="ARBA00022630"/>
    </source>
</evidence>
<dbReference type="InterPro" id="IPR029041">
    <property type="entry name" value="FAD-linked_oxidoreductase-like"/>
</dbReference>
<dbReference type="SUPFAM" id="SSF51730">
    <property type="entry name" value="FAD-linked oxidoreductase"/>
    <property type="match status" value="1"/>
</dbReference>
<comment type="catalytic activity">
    <reaction evidence="9">
        <text>L-proline + a quinone = (S)-1-pyrroline-5-carboxylate + a quinol + H(+)</text>
        <dbReference type="Rhea" id="RHEA:23784"/>
        <dbReference type="ChEBI" id="CHEBI:15378"/>
        <dbReference type="ChEBI" id="CHEBI:17388"/>
        <dbReference type="ChEBI" id="CHEBI:24646"/>
        <dbReference type="ChEBI" id="CHEBI:60039"/>
        <dbReference type="ChEBI" id="CHEBI:132124"/>
        <dbReference type="EC" id="1.5.5.2"/>
    </reaction>
</comment>
<keyword evidence="4" id="KW-0285">Flavoprotein</keyword>
<feature type="domain" description="Proline dehydrogenase" evidence="10">
    <location>
        <begin position="19"/>
        <end position="269"/>
    </location>
</feature>
<dbReference type="InterPro" id="IPR015659">
    <property type="entry name" value="Proline_oxidase"/>
</dbReference>
<dbReference type="GO" id="GO:0004657">
    <property type="term" value="F:proline dehydrogenase activity"/>
    <property type="evidence" value="ECO:0007669"/>
    <property type="project" value="UniProtKB-EC"/>
</dbReference>
<evidence type="ECO:0000256" key="7">
    <source>
        <dbReference type="ARBA" id="ARBA00023002"/>
    </source>
</evidence>
<protein>
    <recommendedName>
        <fullName evidence="3">proline dehydrogenase</fullName>
        <ecNumber evidence="3">1.5.5.2</ecNumber>
    </recommendedName>
</protein>
<organism evidence="11 12">
    <name type="scientific">Halomarina halobia</name>
    <dbReference type="NCBI Taxonomy" id="3033386"/>
    <lineage>
        <taxon>Archaea</taxon>
        <taxon>Methanobacteriati</taxon>
        <taxon>Methanobacteriota</taxon>
        <taxon>Stenosarchaea group</taxon>
        <taxon>Halobacteria</taxon>
        <taxon>Halobacteriales</taxon>
        <taxon>Natronomonadaceae</taxon>
        <taxon>Halomarina</taxon>
    </lineage>
</organism>
<evidence type="ECO:0000259" key="10">
    <source>
        <dbReference type="Pfam" id="PF01619"/>
    </source>
</evidence>
<dbReference type="GO" id="GO:0006560">
    <property type="term" value="P:proline metabolic process"/>
    <property type="evidence" value="ECO:0007669"/>
    <property type="project" value="UniProtKB-KW"/>
</dbReference>
<comment type="pathway">
    <text evidence="2">Amino-acid degradation; L-proline degradation into L-glutamate; L-glutamate from L-proline: step 1/2.</text>
</comment>
<gene>
    <name evidence="11" type="ORF">ACFQPE_11565</name>
</gene>
<evidence type="ECO:0000256" key="9">
    <source>
        <dbReference type="ARBA" id="ARBA00048779"/>
    </source>
</evidence>
<accession>A0ABD6AB56</accession>
<dbReference type="PIRSF" id="PIRSF000196">
    <property type="entry name" value="Pro_dehydrog"/>
    <property type="match status" value="1"/>
</dbReference>
<keyword evidence="5" id="KW-0547">Nucleotide-binding</keyword>
<dbReference type="GeneID" id="79315910"/>
<dbReference type="PANTHER" id="PTHR13914:SF0">
    <property type="entry name" value="PROLINE DEHYDROGENASE 1, MITOCHONDRIAL"/>
    <property type="match status" value="1"/>
</dbReference>
<proteinExistence type="predicted"/>
<evidence type="ECO:0000256" key="6">
    <source>
        <dbReference type="ARBA" id="ARBA00022827"/>
    </source>
</evidence>
<keyword evidence="6" id="KW-0274">FAD</keyword>
<dbReference type="Pfam" id="PF01619">
    <property type="entry name" value="Pro_dh"/>
    <property type="match status" value="1"/>
</dbReference>
<evidence type="ECO:0000256" key="2">
    <source>
        <dbReference type="ARBA" id="ARBA00004739"/>
    </source>
</evidence>
<comment type="caution">
    <text evidence="11">The sequence shown here is derived from an EMBL/GenBank/DDBJ whole genome shotgun (WGS) entry which is preliminary data.</text>
</comment>
<sequence>MIPPVARRFVAGETPAEVLEHARRLRERNVRSIVNLLGEHYRDPEPAAEDAATYRQLVADIAGADIGACISVKPSQIGLGVDARTFEGNLGGIVAAAEREGVFVWIDMEDHTTTDDTIDAFERFVTEHPEMGICVQANLKRTRDDLERLVELPGKVRLVKGAYDEPREISLKGRAAVNDAYREHLEYLFREYDGTVAVGSHDPAMIDRAIELHGEYGTDFEIQMLMGVREDAQVELAREYPVYQYVPYGTKWFSYFYRRVMERKENLVFALRAVAGV</sequence>
<dbReference type="EMBL" id="JBHTBF010000002">
    <property type="protein sequence ID" value="MFC7317420.1"/>
    <property type="molecule type" value="Genomic_DNA"/>
</dbReference>
<dbReference type="GO" id="GO:0000166">
    <property type="term" value="F:nucleotide binding"/>
    <property type="evidence" value="ECO:0007669"/>
    <property type="project" value="UniProtKB-KW"/>
</dbReference>
<comment type="cofactor">
    <cofactor evidence="1">
        <name>FAD</name>
        <dbReference type="ChEBI" id="CHEBI:57692"/>
    </cofactor>
</comment>
<dbReference type="InterPro" id="IPR002872">
    <property type="entry name" value="Proline_DH_dom"/>
</dbReference>
<dbReference type="Gene3D" id="3.20.20.220">
    <property type="match status" value="1"/>
</dbReference>
<dbReference type="RefSeq" id="WP_276303332.1">
    <property type="nucleotide sequence ID" value="NZ_CP119992.1"/>
</dbReference>
<evidence type="ECO:0000256" key="5">
    <source>
        <dbReference type="ARBA" id="ARBA00022741"/>
    </source>
</evidence>
<name>A0ABD6AB56_9EURY</name>
<evidence type="ECO:0000256" key="1">
    <source>
        <dbReference type="ARBA" id="ARBA00001974"/>
    </source>
</evidence>
<reference evidence="11 12" key="1">
    <citation type="journal article" date="2019" name="Int. J. Syst. Evol. Microbiol.">
        <title>The Global Catalogue of Microorganisms (GCM) 10K type strain sequencing project: providing services to taxonomists for standard genome sequencing and annotation.</title>
        <authorList>
            <consortium name="The Broad Institute Genomics Platform"/>
            <consortium name="The Broad Institute Genome Sequencing Center for Infectious Disease"/>
            <person name="Wu L."/>
            <person name="Ma J."/>
        </authorList>
    </citation>
    <scope>NUCLEOTIDE SEQUENCE [LARGE SCALE GENOMIC DNA]</scope>
    <source>
        <strain evidence="11 12">PSR21</strain>
    </source>
</reference>
<evidence type="ECO:0000313" key="12">
    <source>
        <dbReference type="Proteomes" id="UP001596547"/>
    </source>
</evidence>
<dbReference type="InterPro" id="IPR008219">
    <property type="entry name" value="PRODH_bac_arc"/>
</dbReference>